<dbReference type="Proteomes" id="UP000225110">
    <property type="component" value="Segment"/>
</dbReference>
<evidence type="ECO:0000313" key="1">
    <source>
        <dbReference type="EMBL" id="AKO59014.1"/>
    </source>
</evidence>
<evidence type="ECO:0000313" key="2">
    <source>
        <dbReference type="Proteomes" id="UP000225110"/>
    </source>
</evidence>
<dbReference type="EMBL" id="KJ133688">
    <property type="protein sequence ID" value="AKO59014.1"/>
    <property type="molecule type" value="Genomic_DNA"/>
</dbReference>
<proteinExistence type="predicted"/>
<sequence length="500" mass="50647">MAIFELQGPDGQVYEVDAPDEASALQAFQGMGGADQPQPEGGYGSQIFSGLLEGATGALGAPVDLVNNLLVAPAAAGINYAFGTDIQPSQTPLGGSAGLRQGLAISPESQSGGEQFARRVAQSVGGAAPFAAGASSAGQVASILATGLGGGVGGATAQQIAPDNVGAEIAGELIGGLGTGAAISGLANRSARQAAEKAVPSIDDLKAQASDLYAQAEARGVVADPAMTTSLADDITKIARDNELITPTGRIAEAYPKAKEALQLMRDYAGYDMNPTQMQVIRETLADAAFGAEGKEGRIAKKMLSAFDDFVSPLAPELAEARKISSRYLKAGTLERARELAGARAGQFTGSGFENALRTEYRNLDRRIIKGQEQGWTPEQIQAINNVSRGTPMQNTARNIGKLAPTGVVSAGLGSGVPFMIGNAIGGPAVGAASAASTMGAGFAGRELATRMGLRNADVAELLARSGGTLPNASNPAIRDAVIQALIGSQLAAQSNIGGN</sequence>
<reference evidence="1 2" key="1">
    <citation type="journal article" date="2015" name="Virol. J.">
        <title>Whole genome sequence comparison of ten diagnostic brucellaphages propagated on two Brucella abortus hosts.</title>
        <authorList>
            <person name="Tevdoradze E."/>
            <person name="Farlow J."/>
            <person name="Kotorashvili A."/>
            <person name="Skhirtladze N."/>
            <person name="Antadze I."/>
            <person name="Gunia S."/>
            <person name="Balarjishvili N."/>
            <person name="Kvachadze L."/>
            <person name="Kutateladze M."/>
        </authorList>
    </citation>
    <scope>NUCLEOTIDE SEQUENCE [LARGE SCALE GENOMIC DNA]</scope>
</reference>
<protein>
    <submittedName>
        <fullName evidence="1">Structural protein</fullName>
    </submittedName>
</protein>
<gene>
    <name evidence="1" type="ORF">p0219_26</name>
</gene>
<organism evidence="1 2">
    <name type="scientific">Brucella phage 02_19</name>
    <dbReference type="NCBI Taxonomy" id="1667365"/>
    <lineage>
        <taxon>Viruses</taxon>
        <taxon>Duplodnaviria</taxon>
        <taxon>Heunggongvirae</taxon>
        <taxon>Uroviricota</taxon>
        <taxon>Caudoviricetes</taxon>
        <taxon>Perisivirus</taxon>
        <taxon>Perisivirus Tb</taxon>
    </lineage>
</organism>
<accession>A0A0H4IIU0</accession>
<name>A0A0H4IIU0_9CAUD</name>